<evidence type="ECO:0000313" key="4">
    <source>
        <dbReference type="Proteomes" id="UP000027602"/>
    </source>
</evidence>
<dbReference type="GO" id="GO:0005737">
    <property type="term" value="C:cytoplasm"/>
    <property type="evidence" value="ECO:0007669"/>
    <property type="project" value="TreeGrafter"/>
</dbReference>
<name>I3E7D6_BACMM</name>
<dbReference type="EMBL" id="CP007739">
    <property type="protein sequence ID" value="AIE59235.1"/>
    <property type="molecule type" value="Genomic_DNA"/>
</dbReference>
<sequence length="366" mass="42059">MHLGIMSLHLTSEKGYFTEIARRAEQYGISCCHFVPTAINPSTMLVTGEIFDSENDRWTTLEFPMPSVVYDRCFYNDDSHSKQCMPIVSWLKDRDDIQFLGYGLPNKLELYDTLKHSNISAYLPHSQLASSPTDILKELWKRGKIIIKPANGSQGNGIFYLEKTGNHILVKTEKLRQQIVRSFTNKEMAIKWLTQLIKKKKYMIQPYLELTNHEGCPFDIRVLLQKNELGYWLERGRGIRTGKKGGIISNLSAGGTVTNFKNWINSFPFTFQEYIQHELDEILANIPKILEESFLPLFELGIDIGIDKNGAIWILDINSKPGRKVILATRPEISEELFGAPLCYASFISQSEQKERKRYNEKTLSH</sequence>
<proteinExistence type="predicted"/>
<reference evidence="3 4" key="1">
    <citation type="journal article" date="2015" name="BMC Genomics">
        <title>Transcriptome analysis of thermophilic methylotrophic Bacillus methanolicus MGA3 using RNA-sequencing provides detailed insights into its previously uncharted transcriptional landscape.</title>
        <authorList>
            <person name="Irla M."/>
            <person name="Neshat A."/>
            <person name="Brautaset T."/>
            <person name="Ruckert C."/>
            <person name="Kalinowski J."/>
            <person name="Wendisch V.F."/>
        </authorList>
    </citation>
    <scope>NUCLEOTIDE SEQUENCE [LARGE SCALE GENOMIC DNA]</scope>
    <source>
        <strain evidence="4">MGA3 / ATCC 53907</strain>
    </source>
</reference>
<accession>I3E7D6</accession>
<evidence type="ECO:0000259" key="2">
    <source>
        <dbReference type="PROSITE" id="PS50975"/>
    </source>
</evidence>
<dbReference type="Pfam" id="PF14398">
    <property type="entry name" value="ATPgrasp_YheCD"/>
    <property type="match status" value="1"/>
</dbReference>
<dbReference type="eggNOG" id="COG0189">
    <property type="taxonomic scope" value="Bacteria"/>
</dbReference>
<gene>
    <name evidence="3" type="ORF">BMMGA3_03975</name>
</gene>
<dbReference type="InterPro" id="IPR013815">
    <property type="entry name" value="ATP_grasp_subdomain_1"/>
</dbReference>
<dbReference type="KEGG" id="bmet:BMMGA3_03975"/>
<dbReference type="PANTHER" id="PTHR21621">
    <property type="entry name" value="RIBOSOMAL PROTEIN S6 MODIFICATION PROTEIN"/>
    <property type="match status" value="1"/>
</dbReference>
<protein>
    <recommendedName>
        <fullName evidence="2">ATP-grasp domain-containing protein</fullName>
    </recommendedName>
</protein>
<keyword evidence="1" id="KW-0547">Nucleotide-binding</keyword>
<keyword evidence="4" id="KW-1185">Reference proteome</keyword>
<dbReference type="GO" id="GO:0046872">
    <property type="term" value="F:metal ion binding"/>
    <property type="evidence" value="ECO:0007669"/>
    <property type="project" value="InterPro"/>
</dbReference>
<dbReference type="GO" id="GO:0005524">
    <property type="term" value="F:ATP binding"/>
    <property type="evidence" value="ECO:0007669"/>
    <property type="project" value="UniProtKB-UniRule"/>
</dbReference>
<dbReference type="PANTHER" id="PTHR21621:SF0">
    <property type="entry name" value="BETA-CITRYLGLUTAMATE SYNTHASE B-RELATED"/>
    <property type="match status" value="1"/>
</dbReference>
<dbReference type="AlphaFoldDB" id="I3E7D6"/>
<dbReference type="STRING" id="796606.BMMGA3_03975"/>
<dbReference type="InterPro" id="IPR026838">
    <property type="entry name" value="YheC/D"/>
</dbReference>
<dbReference type="GO" id="GO:0016879">
    <property type="term" value="F:ligase activity, forming carbon-nitrogen bonds"/>
    <property type="evidence" value="ECO:0007669"/>
    <property type="project" value="TreeGrafter"/>
</dbReference>
<dbReference type="RefSeq" id="WP_004433354.1">
    <property type="nucleotide sequence ID" value="NZ_ADWW01000002.1"/>
</dbReference>
<dbReference type="Gene3D" id="3.30.1490.20">
    <property type="entry name" value="ATP-grasp fold, A domain"/>
    <property type="match status" value="1"/>
</dbReference>
<dbReference type="SUPFAM" id="SSF56059">
    <property type="entry name" value="Glutathione synthetase ATP-binding domain-like"/>
    <property type="match status" value="1"/>
</dbReference>
<evidence type="ECO:0000256" key="1">
    <source>
        <dbReference type="PROSITE-ProRule" id="PRU00409"/>
    </source>
</evidence>
<keyword evidence="1" id="KW-0067">ATP-binding</keyword>
<dbReference type="InterPro" id="IPR011761">
    <property type="entry name" value="ATP-grasp"/>
</dbReference>
<dbReference type="PROSITE" id="PS50975">
    <property type="entry name" value="ATP_GRASP"/>
    <property type="match status" value="1"/>
</dbReference>
<organism evidence="3 4">
    <name type="scientific">Bacillus methanolicus (strain MGA3 / ATCC 53907)</name>
    <dbReference type="NCBI Taxonomy" id="796606"/>
    <lineage>
        <taxon>Bacteria</taxon>
        <taxon>Bacillati</taxon>
        <taxon>Bacillota</taxon>
        <taxon>Bacilli</taxon>
        <taxon>Bacillales</taxon>
        <taxon>Bacillaceae</taxon>
        <taxon>Bacillus</taxon>
    </lineage>
</organism>
<feature type="domain" description="ATP-grasp" evidence="2">
    <location>
        <begin position="113"/>
        <end position="346"/>
    </location>
</feature>
<dbReference type="HOGENOM" id="CLU_044334_0_0_9"/>
<dbReference type="Gene3D" id="3.30.470.20">
    <property type="entry name" value="ATP-grasp fold, B domain"/>
    <property type="match status" value="1"/>
</dbReference>
<dbReference type="Proteomes" id="UP000027602">
    <property type="component" value="Chromosome"/>
</dbReference>
<evidence type="ECO:0000313" key="3">
    <source>
        <dbReference type="EMBL" id="AIE59235.1"/>
    </source>
</evidence>